<dbReference type="RefSeq" id="WP_096894320.1">
    <property type="nucleotide sequence ID" value="NZ_BAOS01000015.1"/>
</dbReference>
<protein>
    <submittedName>
        <fullName evidence="2">Hydrogenase maturation factor</fullName>
    </submittedName>
</protein>
<evidence type="ECO:0000259" key="1">
    <source>
        <dbReference type="Pfam" id="PF18734"/>
    </source>
</evidence>
<gene>
    <name evidence="2" type="ORF">SCALIN_C15_0068</name>
</gene>
<comment type="caution">
    <text evidence="2">The sequence shown here is derived from an EMBL/GenBank/DDBJ whole genome shotgun (WGS) entry which is preliminary data.</text>
</comment>
<evidence type="ECO:0000313" key="2">
    <source>
        <dbReference type="EMBL" id="GAX60926.1"/>
    </source>
</evidence>
<keyword evidence="3" id="KW-1185">Reference proteome</keyword>
<evidence type="ECO:0000313" key="3">
    <source>
        <dbReference type="Proteomes" id="UP000218542"/>
    </source>
</evidence>
<dbReference type="Pfam" id="PF18734">
    <property type="entry name" value="HEPN_AbiU2"/>
    <property type="match status" value="1"/>
</dbReference>
<dbReference type="InterPro" id="IPR040704">
    <property type="entry name" value="HEPN_AbiU2"/>
</dbReference>
<organism evidence="2 3">
    <name type="scientific">Candidatus Scalindua japonica</name>
    <dbReference type="NCBI Taxonomy" id="1284222"/>
    <lineage>
        <taxon>Bacteria</taxon>
        <taxon>Pseudomonadati</taxon>
        <taxon>Planctomycetota</taxon>
        <taxon>Candidatus Brocadiia</taxon>
        <taxon>Candidatus Brocadiales</taxon>
        <taxon>Candidatus Scalinduaceae</taxon>
        <taxon>Candidatus Scalindua</taxon>
    </lineage>
</organism>
<dbReference type="EMBL" id="BAOS01000015">
    <property type="protein sequence ID" value="GAX60926.1"/>
    <property type="molecule type" value="Genomic_DNA"/>
</dbReference>
<accession>A0A286TYI4</accession>
<sequence length="217" mass="24831">MDNLISSKIDHKNIGLVKTLYQLRQDLDVYCLIAVNAGRMHQKNIGKCFFGYVQQLSIISIALGICKIFENETRNELNSISGVLRHIINTASSKLNHKKLDEFIQKYDGSSNNNDTISALSSTVTGFVKKYNKELEAFKTFRDKKVAHSEYRFETDSLPSFDVMEKLFNFGLDFYSLVSENLVRVVPCNLNAKRNVKFDLKGILEKLGLEEIKMEMK</sequence>
<proteinExistence type="predicted"/>
<reference evidence="3" key="1">
    <citation type="journal article" date="2017" name="Environ. Microbiol. Rep.">
        <title>Genetic Diversity of Marine Anaerobic Ammonium-Oxidizing Bacteria as Revealed by Genomic and Proteomic Analyses of 'Candidatus Scalindua japonica'.</title>
        <authorList>
            <person name="Oshiki M."/>
            <person name="Mizuto K."/>
            <person name="Kimura Z."/>
            <person name="Kindaichi T."/>
            <person name="Satoh H."/>
            <person name="Okabe S."/>
        </authorList>
    </citation>
    <scope>NUCLEOTIDE SEQUENCE [LARGE SCALE GENOMIC DNA]</scope>
    <source>
        <strain evidence="3">husup-a2</strain>
    </source>
</reference>
<dbReference type="AlphaFoldDB" id="A0A286TYI4"/>
<dbReference type="Proteomes" id="UP000218542">
    <property type="component" value="Unassembled WGS sequence"/>
</dbReference>
<name>A0A286TYI4_9BACT</name>
<feature type="domain" description="HEPN AbiU2-like" evidence="1">
    <location>
        <begin position="18"/>
        <end position="182"/>
    </location>
</feature>